<gene>
    <name evidence="10" type="ORF">ACFO0N_10845</name>
</gene>
<evidence type="ECO:0000256" key="8">
    <source>
        <dbReference type="SAM" id="MobiDB-lite"/>
    </source>
</evidence>
<dbReference type="PANTHER" id="PTHR11455:SF22">
    <property type="entry name" value="CRYPTOCHROME DASH"/>
    <property type="match status" value="1"/>
</dbReference>
<keyword evidence="3 5" id="KW-0274">FAD</keyword>
<evidence type="ECO:0000256" key="3">
    <source>
        <dbReference type="ARBA" id="ARBA00022827"/>
    </source>
</evidence>
<dbReference type="Gene3D" id="1.25.40.80">
    <property type="match status" value="1"/>
</dbReference>
<dbReference type="Pfam" id="PF03441">
    <property type="entry name" value="FAD_binding_7"/>
    <property type="match status" value="1"/>
</dbReference>
<dbReference type="InterPro" id="IPR036134">
    <property type="entry name" value="Crypto/Photolyase_FAD-like_sf"/>
</dbReference>
<evidence type="ECO:0000256" key="7">
    <source>
        <dbReference type="RuleBase" id="RU367151"/>
    </source>
</evidence>
<protein>
    <recommendedName>
        <fullName evidence="7">Cryptochrome DASH</fullName>
    </recommendedName>
</protein>
<dbReference type="InterPro" id="IPR014729">
    <property type="entry name" value="Rossmann-like_a/b/a_fold"/>
</dbReference>
<dbReference type="PROSITE" id="PS51645">
    <property type="entry name" value="PHR_CRY_ALPHA_BETA"/>
    <property type="match status" value="1"/>
</dbReference>
<dbReference type="SUPFAM" id="SSF48173">
    <property type="entry name" value="Cryptochrome/photolyase FAD-binding domain"/>
    <property type="match status" value="1"/>
</dbReference>
<comment type="similarity">
    <text evidence="1 7">Belongs to the DNA photolyase class-1 family.</text>
</comment>
<feature type="binding site" evidence="5">
    <location>
        <begin position="318"/>
        <end position="325"/>
    </location>
    <ligand>
        <name>FAD</name>
        <dbReference type="ChEBI" id="CHEBI:57692"/>
    </ligand>
</feature>
<dbReference type="InterPro" id="IPR002081">
    <property type="entry name" value="Cryptochrome/DNA_photolyase_1"/>
</dbReference>
<dbReference type="InterPro" id="IPR036155">
    <property type="entry name" value="Crypto/Photolyase_N_sf"/>
</dbReference>
<evidence type="ECO:0000256" key="5">
    <source>
        <dbReference type="PIRSR" id="PIRSR602081-1"/>
    </source>
</evidence>
<dbReference type="AlphaFoldDB" id="A0ABD5PC06"/>
<evidence type="ECO:0000259" key="9">
    <source>
        <dbReference type="PROSITE" id="PS51645"/>
    </source>
</evidence>
<feature type="region of interest" description="Disordered" evidence="8">
    <location>
        <begin position="497"/>
        <end position="516"/>
    </location>
</feature>
<dbReference type="Gene3D" id="3.40.50.620">
    <property type="entry name" value="HUPs"/>
    <property type="match status" value="1"/>
</dbReference>
<feature type="site" description="Electron transfer via tryptophanyl radical" evidence="6">
    <location>
        <position position="429"/>
    </location>
</feature>
<feature type="binding site" evidence="5">
    <location>
        <begin position="419"/>
        <end position="421"/>
    </location>
    <ligand>
        <name>FAD</name>
        <dbReference type="ChEBI" id="CHEBI:57692"/>
    </ligand>
</feature>
<evidence type="ECO:0000256" key="6">
    <source>
        <dbReference type="PIRSR" id="PIRSR602081-2"/>
    </source>
</evidence>
<proteinExistence type="inferred from homology"/>
<keyword evidence="11" id="KW-1185">Reference proteome</keyword>
<evidence type="ECO:0000256" key="2">
    <source>
        <dbReference type="ARBA" id="ARBA00022630"/>
    </source>
</evidence>
<feature type="site" description="Electron transfer via tryptophanyl radical" evidence="6">
    <location>
        <position position="406"/>
    </location>
</feature>
<keyword evidence="4 7" id="KW-0157">Chromophore</keyword>
<evidence type="ECO:0000313" key="10">
    <source>
        <dbReference type="EMBL" id="MFC4358436.1"/>
    </source>
</evidence>
<reference evidence="10 11" key="1">
    <citation type="journal article" date="2019" name="Int. J. Syst. Evol. Microbiol.">
        <title>The Global Catalogue of Microorganisms (GCM) 10K type strain sequencing project: providing services to taxonomists for standard genome sequencing and annotation.</title>
        <authorList>
            <consortium name="The Broad Institute Genomics Platform"/>
            <consortium name="The Broad Institute Genome Sequencing Center for Infectious Disease"/>
            <person name="Wu L."/>
            <person name="Ma J."/>
        </authorList>
    </citation>
    <scope>NUCLEOTIDE SEQUENCE [LARGE SCALE GENOMIC DNA]</scope>
    <source>
        <strain evidence="10 11">CGMCC 1.12553</strain>
    </source>
</reference>
<dbReference type="Pfam" id="PF00875">
    <property type="entry name" value="DNA_photolyase"/>
    <property type="match status" value="1"/>
</dbReference>
<feature type="domain" description="Photolyase/cryptochrome alpha/beta" evidence="9">
    <location>
        <begin position="3"/>
        <end position="142"/>
    </location>
</feature>
<dbReference type="Gene3D" id="1.10.579.10">
    <property type="entry name" value="DNA Cyclobutane Dipyrimidine Photolyase, subunit A, domain 3"/>
    <property type="match status" value="1"/>
</dbReference>
<dbReference type="SUPFAM" id="SSF52425">
    <property type="entry name" value="Cryptochrome/photolyase, N-terminal domain"/>
    <property type="match status" value="1"/>
</dbReference>
<accession>A0ABD5PC06</accession>
<evidence type="ECO:0000256" key="1">
    <source>
        <dbReference type="ARBA" id="ARBA00005862"/>
    </source>
</evidence>
<comment type="caution">
    <text evidence="10">The sequence shown here is derived from an EMBL/GenBank/DDBJ whole genome shotgun (WGS) entry which is preliminary data.</text>
</comment>
<comment type="cofactor">
    <cofactor evidence="7">
        <name>(6R)-5,10-methylene-5,6,7,8-tetrahydrofolate</name>
        <dbReference type="ChEBI" id="CHEBI:15636"/>
    </cofactor>
    <text evidence="7">Binds 1 5,10-methenyltetrahydrofolate (MTHF) per subunit.</text>
</comment>
<keyword evidence="2 5" id="KW-0285">Flavoprotein</keyword>
<comment type="cofactor">
    <cofactor evidence="5 7">
        <name>FAD</name>
        <dbReference type="ChEBI" id="CHEBI:57692"/>
    </cofactor>
    <text evidence="5 7">Binds 1 FAD per subunit.</text>
</comment>
<dbReference type="InterPro" id="IPR006050">
    <property type="entry name" value="DNA_photolyase_N"/>
</dbReference>
<name>A0ABD5PC06_9EURY</name>
<dbReference type="Proteomes" id="UP001595921">
    <property type="component" value="Unassembled WGS sequence"/>
</dbReference>
<feature type="binding site" evidence="5">
    <location>
        <position position="265"/>
    </location>
    <ligand>
        <name>FAD</name>
        <dbReference type="ChEBI" id="CHEBI:57692"/>
    </ligand>
</feature>
<dbReference type="InterPro" id="IPR005101">
    <property type="entry name" value="Cryptochr/Photolyase_FAD-bd"/>
</dbReference>
<evidence type="ECO:0000256" key="4">
    <source>
        <dbReference type="ARBA" id="ARBA00022991"/>
    </source>
</evidence>
<feature type="compositionally biased region" description="Basic and acidic residues" evidence="8">
    <location>
        <begin position="205"/>
        <end position="225"/>
    </location>
</feature>
<dbReference type="RefSeq" id="WP_267623836.1">
    <property type="nucleotide sequence ID" value="NZ_JAODIW010000008.1"/>
</dbReference>
<feature type="site" description="Electron transfer via tryptophanyl radical" evidence="6">
    <location>
        <position position="350"/>
    </location>
</feature>
<evidence type="ECO:0000313" key="11">
    <source>
        <dbReference type="Proteomes" id="UP001595921"/>
    </source>
</evidence>
<feature type="binding site" evidence="5">
    <location>
        <begin position="278"/>
        <end position="282"/>
    </location>
    <ligand>
        <name>FAD</name>
        <dbReference type="ChEBI" id="CHEBI:57692"/>
    </ligand>
</feature>
<dbReference type="EMBL" id="JBHSDS010000006">
    <property type="protein sequence ID" value="MFC4358436.1"/>
    <property type="molecule type" value="Genomic_DNA"/>
</dbReference>
<dbReference type="NCBIfam" id="TIGR02765">
    <property type="entry name" value="crypto_DASH"/>
    <property type="match status" value="1"/>
</dbReference>
<dbReference type="PANTHER" id="PTHR11455">
    <property type="entry name" value="CRYPTOCHROME"/>
    <property type="match status" value="1"/>
</dbReference>
<sequence>MTDTAICWFRTDLRLHDNPTLAAAADADELLPVYVFDPYWFGAADYGGPASFTYRKCGTHRARFLRESVADLRASLRERGSDLVVRDGDAATALSTLADAVGADTVHLATHPAPEERAIERRVRDALADDGVAVETHWTHTLHHVDDLPSGVEGVDDTFTPFKQSVENDSRVRETVAEPSPPSLPGPVDVGDLPTITDLLGAADGDERERLDRWPEPDGADRVEAETTDDETADDRAVLLFVGGETRALERLAEYVWERDRLREYKETRNGLLGADYSSKLSPWLAAGCLSPRRVYEEVERYEAERVANDSTYWLVFELRWRDFFAFQTAKHGATLFRPGGIRGRDDLQWRRNEGAEADFRAWARGETGIPFVDANVRELNATGYMSNRGRQNVASFLANDLGVDWRWGAAYFETRLADHDPGSNYGNWAYVAGVGNDSRDRSFDVLWQAHNYDADAEYVAHWVPELASLAAADPDAAHEPWAADEATLADAGVTLGETYPEPMVDPDAVDGWGED</sequence>
<comment type="function">
    <text evidence="7">May have a photoreceptor function.</text>
</comment>
<dbReference type="InterPro" id="IPR014133">
    <property type="entry name" value="Cry_DASH"/>
</dbReference>
<dbReference type="PRINTS" id="PR00147">
    <property type="entry name" value="DNAPHOTLYASE"/>
</dbReference>
<feature type="region of interest" description="Disordered" evidence="8">
    <location>
        <begin position="168"/>
        <end position="231"/>
    </location>
</feature>
<organism evidence="10 11">
    <name type="scientific">Halobium salinum</name>
    <dbReference type="NCBI Taxonomy" id="1364940"/>
    <lineage>
        <taxon>Archaea</taxon>
        <taxon>Methanobacteriati</taxon>
        <taxon>Methanobacteriota</taxon>
        <taxon>Stenosarchaea group</taxon>
        <taxon>Halobacteria</taxon>
        <taxon>Halobacteriales</taxon>
        <taxon>Haloferacaceae</taxon>
        <taxon>Halobium</taxon>
    </lineage>
</organism>